<dbReference type="SUPFAM" id="SSF89796">
    <property type="entry name" value="CoA-transferase family III (CaiB/BaiF)"/>
    <property type="match status" value="1"/>
</dbReference>
<keyword evidence="3" id="KW-1185">Reference proteome</keyword>
<evidence type="ECO:0000313" key="3">
    <source>
        <dbReference type="Proteomes" id="UP000604475"/>
    </source>
</evidence>
<proteinExistence type="predicted"/>
<gene>
    <name evidence="2" type="ORF">I7412_09030</name>
</gene>
<dbReference type="InterPro" id="IPR023606">
    <property type="entry name" value="CoA-Trfase_III_dom_1_sf"/>
</dbReference>
<keyword evidence="1 2" id="KW-0808">Transferase</keyword>
<dbReference type="PANTHER" id="PTHR48207:SF4">
    <property type="entry name" value="BLL6097 PROTEIN"/>
    <property type="match status" value="1"/>
</dbReference>
<dbReference type="InterPro" id="IPR050483">
    <property type="entry name" value="CoA-transferase_III_domain"/>
</dbReference>
<dbReference type="Pfam" id="PF02515">
    <property type="entry name" value="CoA_transf_3"/>
    <property type="match status" value="1"/>
</dbReference>
<dbReference type="Gene3D" id="3.30.1540.10">
    <property type="entry name" value="formyl-coa transferase, domain 3"/>
    <property type="match status" value="1"/>
</dbReference>
<reference evidence="2" key="1">
    <citation type="submission" date="2020-12" db="EMBL/GenBank/DDBJ databases">
        <title>Genomic characterization of non-nitrogen-fixing Frankia strains.</title>
        <authorList>
            <person name="Carlos-Shanley C."/>
            <person name="Guerra T."/>
            <person name="Hahn D."/>
        </authorList>
    </citation>
    <scope>NUCLEOTIDE SEQUENCE</scope>
    <source>
        <strain evidence="2">CN6</strain>
    </source>
</reference>
<dbReference type="Gene3D" id="3.40.50.10540">
    <property type="entry name" value="Crotonobetainyl-coa:carnitine coa-transferase, domain 1"/>
    <property type="match status" value="1"/>
</dbReference>
<evidence type="ECO:0000256" key="1">
    <source>
        <dbReference type="ARBA" id="ARBA00022679"/>
    </source>
</evidence>
<dbReference type="InterPro" id="IPR044855">
    <property type="entry name" value="CoA-Trfase_III_dom3_sf"/>
</dbReference>
<organism evidence="2 3">
    <name type="scientific">Frankia nepalensis</name>
    <dbReference type="NCBI Taxonomy" id="1836974"/>
    <lineage>
        <taxon>Bacteria</taxon>
        <taxon>Bacillati</taxon>
        <taxon>Actinomycetota</taxon>
        <taxon>Actinomycetes</taxon>
        <taxon>Frankiales</taxon>
        <taxon>Frankiaceae</taxon>
        <taxon>Frankia</taxon>
    </lineage>
</organism>
<dbReference type="Proteomes" id="UP000604475">
    <property type="component" value="Unassembled WGS sequence"/>
</dbReference>
<accession>A0A937R8G1</accession>
<dbReference type="GO" id="GO:0008410">
    <property type="term" value="F:CoA-transferase activity"/>
    <property type="evidence" value="ECO:0007669"/>
    <property type="project" value="TreeGrafter"/>
</dbReference>
<name>A0A937R8G1_9ACTN</name>
<protein>
    <submittedName>
        <fullName evidence="2">CoA transferase</fullName>
    </submittedName>
</protein>
<dbReference type="EMBL" id="JAEACQ010000159">
    <property type="protein sequence ID" value="MBL7627306.1"/>
    <property type="molecule type" value="Genomic_DNA"/>
</dbReference>
<evidence type="ECO:0000313" key="2">
    <source>
        <dbReference type="EMBL" id="MBL7627306.1"/>
    </source>
</evidence>
<dbReference type="InterPro" id="IPR003673">
    <property type="entry name" value="CoA-Trfase_fam_III"/>
</dbReference>
<dbReference type="AlphaFoldDB" id="A0A937R8G1"/>
<comment type="caution">
    <text evidence="2">The sequence shown here is derived from an EMBL/GenBank/DDBJ whole genome shotgun (WGS) entry which is preliminary data.</text>
</comment>
<sequence>MGDTGNGFLWATAVIQALYHRERTGQGQKVSTAIINATLLATSYAYSLADGTPVDRPRIDARQRGLSALHGLYRLAGDDWLSIAVLDEAAWPDLCEALAAPELLADPRFADATARVARDTELRAALEPLFARRDADDVVAAFEKRDLPCELSVDTFGAALFTDPALRALGDVVTATVPGVGTLEQAGVLVSLADNPGRVPGPPCLAGEHTRAILAELGYDAAAAAALVEARSVLAL</sequence>
<dbReference type="PANTHER" id="PTHR48207">
    <property type="entry name" value="SUCCINATE--HYDROXYMETHYLGLUTARATE COA-TRANSFERASE"/>
    <property type="match status" value="1"/>
</dbReference>